<name>A0A210PY04_MIZYE</name>
<evidence type="ECO:0000256" key="1">
    <source>
        <dbReference type="ARBA" id="ARBA00004141"/>
    </source>
</evidence>
<evidence type="ECO:0000256" key="2">
    <source>
        <dbReference type="ARBA" id="ARBA00022679"/>
    </source>
</evidence>
<reference evidence="15 16" key="1">
    <citation type="journal article" date="2017" name="Nat. Ecol. Evol.">
        <title>Scallop genome provides insights into evolution of bilaterian karyotype and development.</title>
        <authorList>
            <person name="Wang S."/>
            <person name="Zhang J."/>
            <person name="Jiao W."/>
            <person name="Li J."/>
            <person name="Xun X."/>
            <person name="Sun Y."/>
            <person name="Guo X."/>
            <person name="Huan P."/>
            <person name="Dong B."/>
            <person name="Zhang L."/>
            <person name="Hu X."/>
            <person name="Sun X."/>
            <person name="Wang J."/>
            <person name="Zhao C."/>
            <person name="Wang Y."/>
            <person name="Wang D."/>
            <person name="Huang X."/>
            <person name="Wang R."/>
            <person name="Lv J."/>
            <person name="Li Y."/>
            <person name="Zhang Z."/>
            <person name="Liu B."/>
            <person name="Lu W."/>
            <person name="Hui Y."/>
            <person name="Liang J."/>
            <person name="Zhou Z."/>
            <person name="Hou R."/>
            <person name="Li X."/>
            <person name="Liu Y."/>
            <person name="Li H."/>
            <person name="Ning X."/>
            <person name="Lin Y."/>
            <person name="Zhao L."/>
            <person name="Xing Q."/>
            <person name="Dou J."/>
            <person name="Li Y."/>
            <person name="Mao J."/>
            <person name="Guo H."/>
            <person name="Dou H."/>
            <person name="Li T."/>
            <person name="Mu C."/>
            <person name="Jiang W."/>
            <person name="Fu Q."/>
            <person name="Fu X."/>
            <person name="Miao Y."/>
            <person name="Liu J."/>
            <person name="Yu Q."/>
            <person name="Li R."/>
            <person name="Liao H."/>
            <person name="Li X."/>
            <person name="Kong Y."/>
            <person name="Jiang Z."/>
            <person name="Chourrout D."/>
            <person name="Li R."/>
            <person name="Bao Z."/>
        </authorList>
    </citation>
    <scope>NUCLEOTIDE SEQUENCE [LARGE SCALE GENOMIC DNA]</scope>
    <source>
        <strain evidence="15 16">PY_sf001</strain>
    </source>
</reference>
<keyword evidence="9 12" id="KW-0472">Membrane</keyword>
<dbReference type="Proteomes" id="UP000242188">
    <property type="component" value="Unassembled WGS sequence"/>
</dbReference>
<evidence type="ECO:0000256" key="6">
    <source>
        <dbReference type="ARBA" id="ARBA00022786"/>
    </source>
</evidence>
<evidence type="ECO:0000256" key="11">
    <source>
        <dbReference type="SAM" id="MobiDB-lite"/>
    </source>
</evidence>
<evidence type="ECO:0000259" key="14">
    <source>
        <dbReference type="PROSITE" id="PS51292"/>
    </source>
</evidence>
<dbReference type="SUPFAM" id="SSF57850">
    <property type="entry name" value="RING/U-box"/>
    <property type="match status" value="1"/>
</dbReference>
<dbReference type="PANTHER" id="PTHR46065">
    <property type="entry name" value="E3 UBIQUITIN-PROTEIN LIGASE MARCH 2/3 FAMILY MEMBER"/>
    <property type="match status" value="1"/>
</dbReference>
<dbReference type="GO" id="GO:0008270">
    <property type="term" value="F:zinc ion binding"/>
    <property type="evidence" value="ECO:0007669"/>
    <property type="project" value="UniProtKB-KW"/>
</dbReference>
<gene>
    <name evidence="15" type="ORF">KP79_PYT14846</name>
</gene>
<dbReference type="Pfam" id="PF12906">
    <property type="entry name" value="RINGv"/>
    <property type="match status" value="1"/>
</dbReference>
<feature type="region of interest" description="Disordered" evidence="11">
    <location>
        <begin position="302"/>
        <end position="325"/>
    </location>
</feature>
<dbReference type="SMART" id="SM00744">
    <property type="entry name" value="RINGv"/>
    <property type="match status" value="1"/>
</dbReference>
<dbReference type="PROSITE" id="PS51292">
    <property type="entry name" value="ZF_RING_CH"/>
    <property type="match status" value="1"/>
</dbReference>
<dbReference type="STRING" id="6573.A0A210PY04"/>
<evidence type="ECO:0000313" key="16">
    <source>
        <dbReference type="Proteomes" id="UP000242188"/>
    </source>
</evidence>
<dbReference type="InterPro" id="IPR001841">
    <property type="entry name" value="Znf_RING"/>
</dbReference>
<evidence type="ECO:0000256" key="7">
    <source>
        <dbReference type="ARBA" id="ARBA00022833"/>
    </source>
</evidence>
<evidence type="ECO:0000256" key="8">
    <source>
        <dbReference type="ARBA" id="ARBA00022989"/>
    </source>
</evidence>
<comment type="subcellular location">
    <subcellularLocation>
        <location evidence="1">Membrane</location>
        <topology evidence="1">Multi-pass membrane protein</topology>
    </subcellularLocation>
</comment>
<keyword evidence="7" id="KW-0862">Zinc</keyword>
<evidence type="ECO:0000256" key="3">
    <source>
        <dbReference type="ARBA" id="ARBA00022692"/>
    </source>
</evidence>
<evidence type="ECO:0000256" key="9">
    <source>
        <dbReference type="ARBA" id="ARBA00023136"/>
    </source>
</evidence>
<feature type="domain" description="RING-CH-type" evidence="14">
    <location>
        <begin position="133"/>
        <end position="193"/>
    </location>
</feature>
<evidence type="ECO:0000256" key="4">
    <source>
        <dbReference type="ARBA" id="ARBA00022723"/>
    </source>
</evidence>
<evidence type="ECO:0000256" key="5">
    <source>
        <dbReference type="ARBA" id="ARBA00022771"/>
    </source>
</evidence>
<proteinExistence type="predicted"/>
<dbReference type="InterPro" id="IPR011016">
    <property type="entry name" value="Znf_RING-CH"/>
</dbReference>
<sequence length="470" mass="52215">MASPQGSTRDGPIKNLSRTLNGSYLMACGIGEEGEQADPPDHQDCGCCDQDRGCGVQRAYEGCGAQHAYVNPLACDDSSGSISLESYSEDEDSVAAAQTSRWVQQTRDSQNKSKMSRVISVDIADRSLPAPTDTSDGVVVCRICHDDDSDHALISPCFCSGSMGMLHMSCLEQWLGTSDTTKCEICQFQFSINKKPRSCKWFLTNKKLGRERRLLLADMCCCMWYAPSTIATTLSCLIGATHFTSAKKSWEATSLILLATVNMCFFMLWCGFAFRRNLKICNKWKATHQVIRIKYNPPSKTDTIASQSSYRKSVDIPPESPPSPAKLAEMAQRERITGTPYGSPWPRRQSKLHSTSTPRVSSAYTKLNDSSCRIPEQTPINFIRDHMMRKWGLYSSHSSTPVREHDITAVRQERTRRNPECQGVLCMTPIVADTKVTCDLPKPNSPVWQQGLQGSHLLKADPELEGINTL</sequence>
<dbReference type="Gene3D" id="3.30.40.10">
    <property type="entry name" value="Zinc/RING finger domain, C3HC4 (zinc finger)"/>
    <property type="match status" value="1"/>
</dbReference>
<protein>
    <submittedName>
        <fullName evidence="15">E3 ubiquitin-protein ligase 3-Mar</fullName>
    </submittedName>
</protein>
<keyword evidence="8 12" id="KW-1133">Transmembrane helix</keyword>
<keyword evidence="3 12" id="KW-0812">Transmembrane</keyword>
<evidence type="ECO:0000313" key="15">
    <source>
        <dbReference type="EMBL" id="OWF41329.1"/>
    </source>
</evidence>
<organism evidence="15 16">
    <name type="scientific">Mizuhopecten yessoensis</name>
    <name type="common">Japanese scallop</name>
    <name type="synonym">Patinopecten yessoensis</name>
    <dbReference type="NCBI Taxonomy" id="6573"/>
    <lineage>
        <taxon>Eukaryota</taxon>
        <taxon>Metazoa</taxon>
        <taxon>Spiralia</taxon>
        <taxon>Lophotrochozoa</taxon>
        <taxon>Mollusca</taxon>
        <taxon>Bivalvia</taxon>
        <taxon>Autobranchia</taxon>
        <taxon>Pteriomorphia</taxon>
        <taxon>Pectinida</taxon>
        <taxon>Pectinoidea</taxon>
        <taxon>Pectinidae</taxon>
        <taxon>Mizuhopecten</taxon>
    </lineage>
</organism>
<keyword evidence="16" id="KW-1185">Reference proteome</keyword>
<dbReference type="InterPro" id="IPR013083">
    <property type="entry name" value="Znf_RING/FYVE/PHD"/>
</dbReference>
<feature type="transmembrane region" description="Helical" evidence="12">
    <location>
        <begin position="215"/>
        <end position="240"/>
    </location>
</feature>
<dbReference type="AlphaFoldDB" id="A0A210PY04"/>
<evidence type="ECO:0000256" key="10">
    <source>
        <dbReference type="PROSITE-ProRule" id="PRU00175"/>
    </source>
</evidence>
<keyword evidence="2" id="KW-0808">Transferase</keyword>
<dbReference type="GO" id="GO:0004842">
    <property type="term" value="F:ubiquitin-protein transferase activity"/>
    <property type="evidence" value="ECO:0007669"/>
    <property type="project" value="TreeGrafter"/>
</dbReference>
<dbReference type="PROSITE" id="PS50089">
    <property type="entry name" value="ZF_RING_2"/>
    <property type="match status" value="1"/>
</dbReference>
<dbReference type="GO" id="GO:0016567">
    <property type="term" value="P:protein ubiquitination"/>
    <property type="evidence" value="ECO:0007669"/>
    <property type="project" value="TreeGrafter"/>
</dbReference>
<evidence type="ECO:0000259" key="13">
    <source>
        <dbReference type="PROSITE" id="PS50089"/>
    </source>
</evidence>
<feature type="transmembrane region" description="Helical" evidence="12">
    <location>
        <begin position="252"/>
        <end position="274"/>
    </location>
</feature>
<feature type="domain" description="RING-type" evidence="13">
    <location>
        <begin position="141"/>
        <end position="187"/>
    </location>
</feature>
<dbReference type="EMBL" id="NEDP02005408">
    <property type="protein sequence ID" value="OWF41329.1"/>
    <property type="molecule type" value="Genomic_DNA"/>
</dbReference>
<dbReference type="OrthoDB" id="273089at2759"/>
<dbReference type="CDD" id="cd16699">
    <property type="entry name" value="RING_CH-C4HC3_MARCH2-like"/>
    <property type="match status" value="1"/>
</dbReference>
<accession>A0A210PY04</accession>
<keyword evidence="5 10" id="KW-0863">Zinc-finger</keyword>
<keyword evidence="4" id="KW-0479">Metal-binding</keyword>
<comment type="caution">
    <text evidence="15">The sequence shown here is derived from an EMBL/GenBank/DDBJ whole genome shotgun (WGS) entry which is preliminary data.</text>
</comment>
<feature type="region of interest" description="Disordered" evidence="11">
    <location>
        <begin position="337"/>
        <end position="360"/>
    </location>
</feature>
<evidence type="ECO:0000256" key="12">
    <source>
        <dbReference type="SAM" id="Phobius"/>
    </source>
</evidence>
<keyword evidence="6" id="KW-0833">Ubl conjugation pathway</keyword>
<feature type="compositionally biased region" description="Polar residues" evidence="11">
    <location>
        <begin position="302"/>
        <end position="311"/>
    </location>
</feature>
<dbReference type="PANTHER" id="PTHR46065:SF3">
    <property type="entry name" value="FI20425P1"/>
    <property type="match status" value="1"/>
</dbReference>
<dbReference type="GO" id="GO:0016020">
    <property type="term" value="C:membrane"/>
    <property type="evidence" value="ECO:0007669"/>
    <property type="project" value="UniProtKB-SubCell"/>
</dbReference>